<keyword evidence="2" id="KW-1185">Reference proteome</keyword>
<protein>
    <submittedName>
        <fullName evidence="1">Uncharacterized protein</fullName>
    </submittedName>
</protein>
<dbReference type="AlphaFoldDB" id="A0A1C4U913"/>
<sequence>MFRRLESLGERMLGVFVPKVTAAAGCPPDPWCALCGTCYFKRCSQNLGCQTFCGSCGYYCSAGASTMTALC</sequence>
<evidence type="ECO:0000313" key="2">
    <source>
        <dbReference type="Proteomes" id="UP000198243"/>
    </source>
</evidence>
<dbReference type="EMBL" id="LT607412">
    <property type="protein sequence ID" value="SCE68213.1"/>
    <property type="molecule type" value="Genomic_DNA"/>
</dbReference>
<reference evidence="2" key="1">
    <citation type="submission" date="2016-06" db="EMBL/GenBank/DDBJ databases">
        <authorList>
            <person name="Varghese N."/>
            <person name="Submissions Spin"/>
        </authorList>
    </citation>
    <scope>NUCLEOTIDE SEQUENCE [LARGE SCALE GENOMIC DNA]</scope>
    <source>
        <strain evidence="2">DSM 44875</strain>
    </source>
</reference>
<evidence type="ECO:0000313" key="1">
    <source>
        <dbReference type="EMBL" id="SCE68213.1"/>
    </source>
</evidence>
<dbReference type="OrthoDB" id="4333478at2"/>
<accession>A0A1C4U913</accession>
<name>A0A1C4U913_9ACTN</name>
<organism evidence="1 2">
    <name type="scientific">Micromonospora coriariae</name>
    <dbReference type="NCBI Taxonomy" id="285665"/>
    <lineage>
        <taxon>Bacteria</taxon>
        <taxon>Bacillati</taxon>
        <taxon>Actinomycetota</taxon>
        <taxon>Actinomycetes</taxon>
        <taxon>Micromonosporales</taxon>
        <taxon>Micromonosporaceae</taxon>
        <taxon>Micromonospora</taxon>
    </lineage>
</organism>
<dbReference type="Proteomes" id="UP000198243">
    <property type="component" value="Chromosome I"/>
</dbReference>
<dbReference type="RefSeq" id="WP_089016564.1">
    <property type="nucleotide sequence ID" value="NZ_LT607412.1"/>
</dbReference>
<proteinExistence type="predicted"/>
<gene>
    <name evidence="1" type="ORF">GA0070607_0325</name>
</gene>